<feature type="domain" description="Alpha-L-rhamnosidase C-terminal" evidence="5">
    <location>
        <begin position="192"/>
        <end position="262"/>
    </location>
</feature>
<dbReference type="SUPFAM" id="SSF48208">
    <property type="entry name" value="Six-hairpin glycosidases"/>
    <property type="match status" value="1"/>
</dbReference>
<evidence type="ECO:0000259" key="5">
    <source>
        <dbReference type="Pfam" id="PF17390"/>
    </source>
</evidence>
<dbReference type="Gene3D" id="2.60.420.10">
    <property type="entry name" value="Maltose phosphorylase, domain 3"/>
    <property type="match status" value="1"/>
</dbReference>
<dbReference type="AlphaFoldDB" id="A0A5M8NYH5"/>
<sequence>MFIGDWLGPGERMELKETARAHYLNNCYYAISLDQIIRIAEALGQQDEMAPYRERLQKLRNKIHERYFDPFLGSYLNGDQVRTAFALSAGIVPEELKPAVLNHLVKDMTGQHPYFDIGAPSRYAYFKILLAHPELRDITASILSKTTPPGYGYFISQGKTTWPEAWDWDTHSSRVHTSFIGISAWFIKGLAGIEPDEKVPGYRTITLRPHVVKQLSYAKAGLDSPYGLIESGWRKENGKVIYEISIPVGAKAQIYLPAKISEITESGQPFATKRGKSVEESSSVLINVESGKYRFETINAIK</sequence>
<dbReference type="GO" id="GO:0030596">
    <property type="term" value="F:alpha-L-rhamnosidase activity"/>
    <property type="evidence" value="ECO:0007669"/>
    <property type="project" value="UniProtKB-EC"/>
</dbReference>
<evidence type="ECO:0000259" key="4">
    <source>
        <dbReference type="Pfam" id="PF17389"/>
    </source>
</evidence>
<feature type="domain" description="Alpha-L-rhamnosidase six-hairpin glycosidase" evidence="4">
    <location>
        <begin position="2"/>
        <end position="188"/>
    </location>
</feature>
<comment type="catalytic activity">
    <reaction evidence="1">
        <text>Hydrolysis of terminal non-reducing alpha-L-rhamnose residues in alpha-L-rhamnosides.</text>
        <dbReference type="EC" id="3.2.1.40"/>
    </reaction>
</comment>
<dbReference type="InterPro" id="IPR035398">
    <property type="entry name" value="Bac_rhamnosid_C"/>
</dbReference>
<dbReference type="PANTHER" id="PTHR33307:SF6">
    <property type="entry name" value="ALPHA-RHAMNOSIDASE (EUROFUNG)-RELATED"/>
    <property type="match status" value="1"/>
</dbReference>
<evidence type="ECO:0000313" key="6">
    <source>
        <dbReference type="EMBL" id="KAA6300765.1"/>
    </source>
</evidence>
<name>A0A5M8NYH5_9BACT</name>
<evidence type="ECO:0000256" key="2">
    <source>
        <dbReference type="ARBA" id="ARBA00012652"/>
    </source>
</evidence>
<evidence type="ECO:0000313" key="7">
    <source>
        <dbReference type="Proteomes" id="UP000324575"/>
    </source>
</evidence>
<protein>
    <recommendedName>
        <fullName evidence="2">alpha-L-rhamnosidase</fullName>
        <ecNumber evidence="2">3.2.1.40</ecNumber>
    </recommendedName>
</protein>
<dbReference type="PANTHER" id="PTHR33307">
    <property type="entry name" value="ALPHA-RHAMNOSIDASE (EUROFUNG)"/>
    <property type="match status" value="1"/>
</dbReference>
<dbReference type="Proteomes" id="UP000324575">
    <property type="component" value="Unassembled WGS sequence"/>
</dbReference>
<organism evidence="6 7">
    <name type="scientific">Candidatus Ordinivivax streblomastigis</name>
    <dbReference type="NCBI Taxonomy" id="2540710"/>
    <lineage>
        <taxon>Bacteria</taxon>
        <taxon>Pseudomonadati</taxon>
        <taxon>Bacteroidota</taxon>
        <taxon>Bacteroidia</taxon>
        <taxon>Bacteroidales</taxon>
        <taxon>Candidatus Ordinivivax</taxon>
    </lineage>
</organism>
<dbReference type="GO" id="GO:0005975">
    <property type="term" value="P:carbohydrate metabolic process"/>
    <property type="evidence" value="ECO:0007669"/>
    <property type="project" value="InterPro"/>
</dbReference>
<dbReference type="Gene3D" id="1.50.10.10">
    <property type="match status" value="1"/>
</dbReference>
<dbReference type="EMBL" id="SNRX01000050">
    <property type="protein sequence ID" value="KAA6300765.1"/>
    <property type="molecule type" value="Genomic_DNA"/>
</dbReference>
<dbReference type="Pfam" id="PF17389">
    <property type="entry name" value="Bac_rhamnosid6H"/>
    <property type="match status" value="1"/>
</dbReference>
<reference evidence="6 7" key="1">
    <citation type="submission" date="2019-03" db="EMBL/GenBank/DDBJ databases">
        <title>Single cell metagenomics reveals metabolic interactions within the superorganism composed of flagellate Streblomastix strix and complex community of Bacteroidetes bacteria on its surface.</title>
        <authorList>
            <person name="Treitli S.C."/>
            <person name="Kolisko M."/>
            <person name="Husnik F."/>
            <person name="Keeling P."/>
            <person name="Hampl V."/>
        </authorList>
    </citation>
    <scope>NUCLEOTIDE SEQUENCE [LARGE SCALE GENOMIC DNA]</scope>
    <source>
        <strain evidence="6">St1</strain>
    </source>
</reference>
<accession>A0A5M8NYH5</accession>
<dbReference type="InterPro" id="IPR008928">
    <property type="entry name" value="6-hairpin_glycosidase_sf"/>
</dbReference>
<comment type="caution">
    <text evidence="6">The sequence shown here is derived from an EMBL/GenBank/DDBJ whole genome shotgun (WGS) entry which is preliminary data.</text>
</comment>
<evidence type="ECO:0000256" key="3">
    <source>
        <dbReference type="ARBA" id="ARBA00022801"/>
    </source>
</evidence>
<proteinExistence type="predicted"/>
<dbReference type="Pfam" id="PF17390">
    <property type="entry name" value="Bac_rhamnosid_C"/>
    <property type="match status" value="1"/>
</dbReference>
<dbReference type="InterPro" id="IPR016007">
    <property type="entry name" value="Alpha_rhamnosid"/>
</dbReference>
<dbReference type="InterPro" id="IPR012341">
    <property type="entry name" value="6hp_glycosidase-like_sf"/>
</dbReference>
<dbReference type="InterPro" id="IPR035396">
    <property type="entry name" value="Bac_rhamnosid6H"/>
</dbReference>
<gene>
    <name evidence="6" type="ORF">EZS26_003096</name>
</gene>
<dbReference type="EC" id="3.2.1.40" evidence="2"/>
<keyword evidence="3" id="KW-0378">Hydrolase</keyword>
<evidence type="ECO:0000256" key="1">
    <source>
        <dbReference type="ARBA" id="ARBA00001445"/>
    </source>
</evidence>